<name>A0A5C3PIZ1_9APHY</name>
<proteinExistence type="predicted"/>
<evidence type="ECO:0000313" key="2">
    <source>
        <dbReference type="EMBL" id="TFK88180.1"/>
    </source>
</evidence>
<organism evidence="2 3">
    <name type="scientific">Polyporus arcularius HHB13444</name>
    <dbReference type="NCBI Taxonomy" id="1314778"/>
    <lineage>
        <taxon>Eukaryota</taxon>
        <taxon>Fungi</taxon>
        <taxon>Dikarya</taxon>
        <taxon>Basidiomycota</taxon>
        <taxon>Agaricomycotina</taxon>
        <taxon>Agaricomycetes</taxon>
        <taxon>Polyporales</taxon>
        <taxon>Polyporaceae</taxon>
        <taxon>Polyporus</taxon>
    </lineage>
</organism>
<keyword evidence="3" id="KW-1185">Reference proteome</keyword>
<protein>
    <submittedName>
        <fullName evidence="2">Uncharacterized protein</fullName>
    </submittedName>
</protein>
<dbReference type="Proteomes" id="UP000308197">
    <property type="component" value="Unassembled WGS sequence"/>
</dbReference>
<dbReference type="EMBL" id="ML211123">
    <property type="protein sequence ID" value="TFK88180.1"/>
    <property type="molecule type" value="Genomic_DNA"/>
</dbReference>
<evidence type="ECO:0000313" key="3">
    <source>
        <dbReference type="Proteomes" id="UP000308197"/>
    </source>
</evidence>
<feature type="signal peptide" evidence="1">
    <location>
        <begin position="1"/>
        <end position="16"/>
    </location>
</feature>
<keyword evidence="1" id="KW-0732">Signal</keyword>
<dbReference type="InParanoid" id="A0A5C3PIZ1"/>
<sequence>MVVGALALAGTHCLAAFEGIILCSGEDPRQVLPLIMHPFDSLHVLDVDLATQPDFSFPPLRPARIQEHSSAGPIYTLAADMMPALDEVALTSRKRKRGLNAHRAHDATHCGAYRDPPSFVVQADVSAPSFDISAATLKVAASMYPLHAKVAKENAEHFTTQGLRHLSSLVPWSDYPLHLYVHCEHIFPVPALYVRSISGSSIDPDEDVDMDLEDGLTVAHLHVGGAEDRDGRGRHSEVKAWCRFTFSAPDGEVRMAKVMATRLVSSAFTCTDYDSLCNPVAVGSSDDPGLSIGDFAYRARRKDPQESVDFRHGRRGRGYDVATAEATKEVGWFCLSG</sequence>
<feature type="chain" id="PRO_5023009130" evidence="1">
    <location>
        <begin position="17"/>
        <end position="337"/>
    </location>
</feature>
<accession>A0A5C3PIZ1</accession>
<reference evidence="2 3" key="1">
    <citation type="journal article" date="2019" name="Nat. Ecol. Evol.">
        <title>Megaphylogeny resolves global patterns of mushroom evolution.</title>
        <authorList>
            <person name="Varga T."/>
            <person name="Krizsan K."/>
            <person name="Foldi C."/>
            <person name="Dima B."/>
            <person name="Sanchez-Garcia M."/>
            <person name="Sanchez-Ramirez S."/>
            <person name="Szollosi G.J."/>
            <person name="Szarkandi J.G."/>
            <person name="Papp V."/>
            <person name="Albert L."/>
            <person name="Andreopoulos W."/>
            <person name="Angelini C."/>
            <person name="Antonin V."/>
            <person name="Barry K.W."/>
            <person name="Bougher N.L."/>
            <person name="Buchanan P."/>
            <person name="Buyck B."/>
            <person name="Bense V."/>
            <person name="Catcheside P."/>
            <person name="Chovatia M."/>
            <person name="Cooper J."/>
            <person name="Damon W."/>
            <person name="Desjardin D."/>
            <person name="Finy P."/>
            <person name="Geml J."/>
            <person name="Haridas S."/>
            <person name="Hughes K."/>
            <person name="Justo A."/>
            <person name="Karasinski D."/>
            <person name="Kautmanova I."/>
            <person name="Kiss B."/>
            <person name="Kocsube S."/>
            <person name="Kotiranta H."/>
            <person name="LaButti K.M."/>
            <person name="Lechner B.E."/>
            <person name="Liimatainen K."/>
            <person name="Lipzen A."/>
            <person name="Lukacs Z."/>
            <person name="Mihaltcheva S."/>
            <person name="Morgado L.N."/>
            <person name="Niskanen T."/>
            <person name="Noordeloos M.E."/>
            <person name="Ohm R.A."/>
            <person name="Ortiz-Santana B."/>
            <person name="Ovrebo C."/>
            <person name="Racz N."/>
            <person name="Riley R."/>
            <person name="Savchenko A."/>
            <person name="Shiryaev A."/>
            <person name="Soop K."/>
            <person name="Spirin V."/>
            <person name="Szebenyi C."/>
            <person name="Tomsovsky M."/>
            <person name="Tulloss R.E."/>
            <person name="Uehling J."/>
            <person name="Grigoriev I.V."/>
            <person name="Vagvolgyi C."/>
            <person name="Papp T."/>
            <person name="Martin F.M."/>
            <person name="Miettinen O."/>
            <person name="Hibbett D.S."/>
            <person name="Nagy L.G."/>
        </authorList>
    </citation>
    <scope>NUCLEOTIDE SEQUENCE [LARGE SCALE GENOMIC DNA]</scope>
    <source>
        <strain evidence="2 3">HHB13444</strain>
    </source>
</reference>
<evidence type="ECO:0000256" key="1">
    <source>
        <dbReference type="SAM" id="SignalP"/>
    </source>
</evidence>
<dbReference type="AlphaFoldDB" id="A0A5C3PIZ1"/>
<gene>
    <name evidence="2" type="ORF">K466DRAFT_598873</name>
</gene>